<evidence type="ECO:0000313" key="4">
    <source>
        <dbReference type="Proteomes" id="UP000199496"/>
    </source>
</evidence>
<dbReference type="PANTHER" id="PTHR42760:SF133">
    <property type="entry name" value="3-OXOACYL-[ACYL-CARRIER-PROTEIN] REDUCTASE"/>
    <property type="match status" value="1"/>
</dbReference>
<name>A0A1H9D201_9GAMM</name>
<dbReference type="SUPFAM" id="SSF51735">
    <property type="entry name" value="NAD(P)-binding Rossmann-fold domains"/>
    <property type="match status" value="1"/>
</dbReference>
<accession>A0A1H9D201</accession>
<dbReference type="Pfam" id="PF00106">
    <property type="entry name" value="adh_short"/>
    <property type="match status" value="1"/>
</dbReference>
<keyword evidence="2" id="KW-0560">Oxidoreductase</keyword>
<dbReference type="Gene3D" id="3.40.50.720">
    <property type="entry name" value="NAD(P)-binding Rossmann-like Domain"/>
    <property type="match status" value="1"/>
</dbReference>
<dbReference type="OrthoDB" id="9790785at2"/>
<keyword evidence="4" id="KW-1185">Reference proteome</keyword>
<sequence length="248" mass="26822">MIPQQLLTYAPAPDLLKDRVILVTGATGSIGNALSQACATHGATVILLDKVIKSLERVYDEIEAAGGPQPAIYPMNLEGATAKDYQDLAENIGNEFGRLDGLVHNAAFVGYLTPLKHYDLELWARVITVNLHAPFLLTHGVLPLLEQSPDPSVVFSTHDCQKAYWGGFGVAKAGLKGLMEILSKEYQGDRKMRVNGVDTGPIRSQLRAEQYPGEDPTTLATPEEVIGPYLYLLGPDSAQITGQNLKLA</sequence>
<dbReference type="RefSeq" id="WP_090206781.1">
    <property type="nucleotide sequence ID" value="NZ_FOFO01000015.1"/>
</dbReference>
<dbReference type="EMBL" id="FOFO01000015">
    <property type="protein sequence ID" value="SEQ06853.1"/>
    <property type="molecule type" value="Genomic_DNA"/>
</dbReference>
<evidence type="ECO:0000256" key="2">
    <source>
        <dbReference type="ARBA" id="ARBA00023002"/>
    </source>
</evidence>
<proteinExistence type="inferred from homology"/>
<gene>
    <name evidence="3" type="ORF">SAMN05421693_11577</name>
</gene>
<reference evidence="3 4" key="1">
    <citation type="submission" date="2016-10" db="EMBL/GenBank/DDBJ databases">
        <authorList>
            <person name="de Groot N.N."/>
        </authorList>
    </citation>
    <scope>NUCLEOTIDE SEQUENCE [LARGE SCALE GENOMIC DNA]</scope>
    <source>
        <strain evidence="3 4">B7-7</strain>
    </source>
</reference>
<dbReference type="AlphaFoldDB" id="A0A1H9D201"/>
<dbReference type="PRINTS" id="PR00081">
    <property type="entry name" value="GDHRDH"/>
</dbReference>
<protein>
    <submittedName>
        <fullName evidence="3">NAD(P)-dependent dehydrogenase, short-chain alcohol dehydrogenase family</fullName>
    </submittedName>
</protein>
<dbReference type="InterPro" id="IPR002347">
    <property type="entry name" value="SDR_fam"/>
</dbReference>
<dbReference type="PANTHER" id="PTHR42760">
    <property type="entry name" value="SHORT-CHAIN DEHYDROGENASES/REDUCTASES FAMILY MEMBER"/>
    <property type="match status" value="1"/>
</dbReference>
<evidence type="ECO:0000256" key="1">
    <source>
        <dbReference type="ARBA" id="ARBA00006484"/>
    </source>
</evidence>
<dbReference type="Proteomes" id="UP000199496">
    <property type="component" value="Unassembled WGS sequence"/>
</dbReference>
<dbReference type="GO" id="GO:0016616">
    <property type="term" value="F:oxidoreductase activity, acting on the CH-OH group of donors, NAD or NADP as acceptor"/>
    <property type="evidence" value="ECO:0007669"/>
    <property type="project" value="TreeGrafter"/>
</dbReference>
<dbReference type="STRING" id="867345.SAMN05421693_11577"/>
<evidence type="ECO:0000313" key="3">
    <source>
        <dbReference type="EMBL" id="SEQ06853.1"/>
    </source>
</evidence>
<dbReference type="InterPro" id="IPR036291">
    <property type="entry name" value="NAD(P)-bd_dom_sf"/>
</dbReference>
<comment type="similarity">
    <text evidence="1">Belongs to the short-chain dehydrogenases/reductases (SDR) family.</text>
</comment>
<organism evidence="3 4">
    <name type="scientific">Ectothiorhodospira magna</name>
    <dbReference type="NCBI Taxonomy" id="867345"/>
    <lineage>
        <taxon>Bacteria</taxon>
        <taxon>Pseudomonadati</taxon>
        <taxon>Pseudomonadota</taxon>
        <taxon>Gammaproteobacteria</taxon>
        <taxon>Chromatiales</taxon>
        <taxon>Ectothiorhodospiraceae</taxon>
        <taxon>Ectothiorhodospira</taxon>
    </lineage>
</organism>